<evidence type="ECO:0000313" key="2">
    <source>
        <dbReference type="Proteomes" id="UP000480222"/>
    </source>
</evidence>
<evidence type="ECO:0000313" key="1">
    <source>
        <dbReference type="EMBL" id="CAB0600364.1"/>
    </source>
</evidence>
<protein>
    <submittedName>
        <fullName evidence="1">Uncharacterized protein</fullName>
    </submittedName>
</protein>
<dbReference type="AlphaFoldDB" id="A0A2T1BTP7"/>
<comment type="caution">
    <text evidence="1">The sequence shown here is derived from an EMBL/GenBank/DDBJ whole genome shotgun (WGS) entry which is preliminary data.</text>
</comment>
<accession>A0A2T1BTP7</accession>
<gene>
    <name evidence="1" type="ORF">CIP107547_01221</name>
</gene>
<sequence length="73" mass="8348">MLAHGSMFTSYRTASVYSLFAAEVHYSAHLTIAIRYIYGDRSWYATDSRRNFGVFTRLNPVNSTECCQRLCLG</sequence>
<dbReference type="Proteomes" id="UP000480222">
    <property type="component" value="Unassembled WGS sequence"/>
</dbReference>
<reference evidence="1 2" key="1">
    <citation type="submission" date="2020-02" db="EMBL/GenBank/DDBJ databases">
        <authorList>
            <person name="Brisse S."/>
        </authorList>
    </citation>
    <scope>NUCLEOTIDE SEQUENCE [LARGE SCALE GENOMIC DNA]</scope>
    <source>
        <strain evidence="1">CIP107547</strain>
    </source>
</reference>
<name>A0A2T1BTP7_CORDP</name>
<organism evidence="1 2">
    <name type="scientific">Corynebacterium diphtheriae</name>
    <dbReference type="NCBI Taxonomy" id="1717"/>
    <lineage>
        <taxon>Bacteria</taxon>
        <taxon>Bacillati</taxon>
        <taxon>Actinomycetota</taxon>
        <taxon>Actinomycetes</taxon>
        <taxon>Mycobacteriales</taxon>
        <taxon>Corynebacteriaceae</taxon>
        <taxon>Corynebacterium</taxon>
    </lineage>
</organism>
<dbReference type="EMBL" id="CADDAV010000015">
    <property type="protein sequence ID" value="CAB0600364.1"/>
    <property type="molecule type" value="Genomic_DNA"/>
</dbReference>
<proteinExistence type="predicted"/>
<dbReference type="RefSeq" id="WP_016829346.1">
    <property type="nucleotide sequence ID" value="NZ_CP085994.1"/>
</dbReference>